<gene>
    <name evidence="6" type="primary">LOC104983210</name>
</gene>
<organism evidence="5 6">
    <name type="scientific">Bison bison bison</name>
    <name type="common">North American plains bison</name>
    <dbReference type="NCBI Taxonomy" id="43346"/>
    <lineage>
        <taxon>Eukaryota</taxon>
        <taxon>Metazoa</taxon>
        <taxon>Chordata</taxon>
        <taxon>Craniata</taxon>
        <taxon>Vertebrata</taxon>
        <taxon>Euteleostomi</taxon>
        <taxon>Mammalia</taxon>
        <taxon>Eutheria</taxon>
        <taxon>Laurasiatheria</taxon>
        <taxon>Artiodactyla</taxon>
        <taxon>Ruminantia</taxon>
        <taxon>Pecora</taxon>
        <taxon>Bovidae</taxon>
        <taxon>Bovinae</taxon>
        <taxon>Bison</taxon>
    </lineage>
</organism>
<evidence type="ECO:0000313" key="5">
    <source>
        <dbReference type="Proteomes" id="UP000515208"/>
    </source>
</evidence>
<dbReference type="OrthoDB" id="6077919at2759"/>
<dbReference type="PANTHER" id="PTHR45935">
    <property type="entry name" value="PROTEIN ZBED8-RELATED"/>
    <property type="match status" value="1"/>
</dbReference>
<dbReference type="CDD" id="cd07936">
    <property type="entry name" value="SCAN"/>
    <property type="match status" value="1"/>
</dbReference>
<feature type="domain" description="SCAN box" evidence="4">
    <location>
        <begin position="61"/>
        <end position="142"/>
    </location>
</feature>
<dbReference type="PANTHER" id="PTHR45935:SF24">
    <property type="entry name" value="SCAN BOX DOMAIN-CONTAINING PROTEIN"/>
    <property type="match status" value="1"/>
</dbReference>
<feature type="region of interest" description="Disordered" evidence="3">
    <location>
        <begin position="35"/>
        <end position="59"/>
    </location>
</feature>
<dbReference type="KEGG" id="bbis:104983210"/>
<dbReference type="InterPro" id="IPR038269">
    <property type="entry name" value="SCAN_sf"/>
</dbReference>
<dbReference type="FunFam" id="1.10.4020.10:FF:000001">
    <property type="entry name" value="zinc finger protein 263 isoform X1"/>
    <property type="match status" value="1"/>
</dbReference>
<reference evidence="6" key="1">
    <citation type="submission" date="2025-08" db="UniProtKB">
        <authorList>
            <consortium name="RefSeq"/>
        </authorList>
    </citation>
    <scope>IDENTIFICATION</scope>
    <source>
        <tissue evidence="6">Blood</tissue>
    </source>
</reference>
<name>A0A6P3GN89_BISBB</name>
<proteinExistence type="predicted"/>
<dbReference type="InterPro" id="IPR003309">
    <property type="entry name" value="SCAN_dom"/>
</dbReference>
<keyword evidence="5" id="KW-1185">Reference proteome</keyword>
<dbReference type="Proteomes" id="UP000515208">
    <property type="component" value="Unplaced"/>
</dbReference>
<keyword evidence="1 2" id="KW-0539">Nucleus</keyword>
<evidence type="ECO:0000313" key="6">
    <source>
        <dbReference type="RefSeq" id="XP_010830966.1"/>
    </source>
</evidence>
<evidence type="ECO:0000259" key="4">
    <source>
        <dbReference type="PROSITE" id="PS50804"/>
    </source>
</evidence>
<dbReference type="GeneID" id="104983210"/>
<dbReference type="Gene3D" id="1.10.4020.10">
    <property type="entry name" value="DNA breaking-rejoining enzymes"/>
    <property type="match status" value="1"/>
</dbReference>
<dbReference type="InterPro" id="IPR050916">
    <property type="entry name" value="SCAN-C2H2_zinc_finger"/>
</dbReference>
<dbReference type="AlphaFoldDB" id="A0A6P3GN89"/>
<accession>A0A6P3GN89</accession>
<comment type="subcellular location">
    <subcellularLocation>
        <location evidence="2">Nucleus</location>
    </subcellularLocation>
</comment>
<sequence length="159" mass="18226">MSQVGEKLFPEQIMMSPVKAPACLYPHVEVLQGTKRSVKESSNKSKKSSPQMGSLNPESARQHFRSFCYHDTPGPYEAVSQLQELCSQWLRPEIHSKEQILELLVLEQFLDVLPSHIQNWVQKYRPQNVKEAVALVDRFQRESGGISNEVSRKIPYMSL</sequence>
<dbReference type="PROSITE" id="PS50804">
    <property type="entry name" value="SCAN_BOX"/>
    <property type="match status" value="1"/>
</dbReference>
<dbReference type="Pfam" id="PF02023">
    <property type="entry name" value="SCAN"/>
    <property type="match status" value="1"/>
</dbReference>
<dbReference type="GO" id="GO:0005634">
    <property type="term" value="C:nucleus"/>
    <property type="evidence" value="ECO:0007669"/>
    <property type="project" value="UniProtKB-SubCell"/>
</dbReference>
<protein>
    <submittedName>
        <fullName evidence="6">Zinc finger protein 75C</fullName>
    </submittedName>
</protein>
<dbReference type="SUPFAM" id="SSF47353">
    <property type="entry name" value="Retrovirus capsid dimerization domain-like"/>
    <property type="match status" value="1"/>
</dbReference>
<dbReference type="RefSeq" id="XP_010830966.1">
    <property type="nucleotide sequence ID" value="XM_010832664.1"/>
</dbReference>
<evidence type="ECO:0000256" key="2">
    <source>
        <dbReference type="PROSITE-ProRule" id="PRU00187"/>
    </source>
</evidence>
<feature type="compositionally biased region" description="Polar residues" evidence="3">
    <location>
        <begin position="50"/>
        <end position="59"/>
    </location>
</feature>
<dbReference type="SMART" id="SM00431">
    <property type="entry name" value="SCAN"/>
    <property type="match status" value="1"/>
</dbReference>
<evidence type="ECO:0000256" key="1">
    <source>
        <dbReference type="ARBA" id="ARBA00023242"/>
    </source>
</evidence>
<evidence type="ECO:0000256" key="3">
    <source>
        <dbReference type="SAM" id="MobiDB-lite"/>
    </source>
</evidence>